<feature type="region of interest" description="Disordered" evidence="1">
    <location>
        <begin position="117"/>
        <end position="138"/>
    </location>
</feature>
<evidence type="ECO:0000256" key="1">
    <source>
        <dbReference type="SAM" id="MobiDB-lite"/>
    </source>
</evidence>
<dbReference type="EMBL" id="MU250533">
    <property type="protein sequence ID" value="KAG7447061.1"/>
    <property type="molecule type" value="Genomic_DNA"/>
</dbReference>
<feature type="region of interest" description="Disordered" evidence="1">
    <location>
        <begin position="161"/>
        <end position="186"/>
    </location>
</feature>
<organism evidence="2 3">
    <name type="scientific">Guyanagaster necrorhizus</name>
    <dbReference type="NCBI Taxonomy" id="856835"/>
    <lineage>
        <taxon>Eukaryota</taxon>
        <taxon>Fungi</taxon>
        <taxon>Dikarya</taxon>
        <taxon>Basidiomycota</taxon>
        <taxon>Agaricomycotina</taxon>
        <taxon>Agaricomycetes</taxon>
        <taxon>Agaricomycetidae</taxon>
        <taxon>Agaricales</taxon>
        <taxon>Marasmiineae</taxon>
        <taxon>Physalacriaceae</taxon>
        <taxon>Guyanagaster</taxon>
    </lineage>
</organism>
<keyword evidence="3" id="KW-1185">Reference proteome</keyword>
<sequence>MVRRLITEGHLTGRISLVDRKWYCTPSVEKSRKITEAPILVPRFGTVYGRLISTIEHPPCKPSWASFRIRKDRLGFLGLSQEKPQPSLLVQSLQSMSSKRVHWDDDIKQIPPPVEIYTPPPQLPSRAQPDVTSGAPLPKASGLLPYTSSVSSTYSAVPPGQPISGFHHNTAPPVASSASSSSARRLRHSSPYTSLRALFSAHTRKRPNAAPNPYFLSHSSPYISWTQYAGPSHLSSSIAIHRALRLGTCPPIDFFSPKRVKPHASVASQFASHPPLPRILMFVEIENNGFNIEVRTRNGVGVTVEDVLLRAQTVLRALIGPEILGGCYRQKCTCGVDIDRVSAFTTLFFGLSVGGGAMLHEDPTVWRMHLKRVRAM</sequence>
<dbReference type="RefSeq" id="XP_043040561.1">
    <property type="nucleotide sequence ID" value="XM_043177153.1"/>
</dbReference>
<protein>
    <submittedName>
        <fullName evidence="2">Uncharacterized protein</fullName>
    </submittedName>
</protein>
<name>A0A9P7VT81_9AGAR</name>
<accession>A0A9P7VT81</accession>
<evidence type="ECO:0000313" key="3">
    <source>
        <dbReference type="Proteomes" id="UP000812287"/>
    </source>
</evidence>
<dbReference type="Proteomes" id="UP000812287">
    <property type="component" value="Unassembled WGS sequence"/>
</dbReference>
<evidence type="ECO:0000313" key="2">
    <source>
        <dbReference type="EMBL" id="KAG7447061.1"/>
    </source>
</evidence>
<reference evidence="2" key="1">
    <citation type="submission" date="2020-11" db="EMBL/GenBank/DDBJ databases">
        <title>Adaptations for nitrogen fixation in a non-lichenized fungal sporocarp promotes dispersal by wood-feeding termites.</title>
        <authorList>
            <consortium name="DOE Joint Genome Institute"/>
            <person name="Koch R.A."/>
            <person name="Yoon G."/>
            <person name="Arayal U."/>
            <person name="Lail K."/>
            <person name="Amirebrahimi M."/>
            <person name="Labutti K."/>
            <person name="Lipzen A."/>
            <person name="Riley R."/>
            <person name="Barry K."/>
            <person name="Henrissat B."/>
            <person name="Grigoriev I.V."/>
            <person name="Herr J.R."/>
            <person name="Aime M.C."/>
        </authorList>
    </citation>
    <scope>NUCLEOTIDE SEQUENCE</scope>
    <source>
        <strain evidence="2">MCA 3950</strain>
    </source>
</reference>
<gene>
    <name evidence="2" type="ORF">BT62DRAFT_1005466</name>
</gene>
<dbReference type="AlphaFoldDB" id="A0A9P7VT81"/>
<proteinExistence type="predicted"/>
<dbReference type="GeneID" id="66099440"/>
<comment type="caution">
    <text evidence="2">The sequence shown here is derived from an EMBL/GenBank/DDBJ whole genome shotgun (WGS) entry which is preliminary data.</text>
</comment>
<dbReference type="OrthoDB" id="3144234at2759"/>